<dbReference type="AlphaFoldDB" id="A0A1L6TCE7"/>
<proteinExistence type="predicted"/>
<reference evidence="2 3" key="1">
    <citation type="journal article" date="2014" name="Genome Announc.">
        <title>Comparative Genome Analysis of Two Isolates of the Fish Pathogen Piscirickettsia salmonis from Different Hosts Reveals Major Differences in Virulence-Associated Secretion Systems.</title>
        <authorList>
            <person name="Bohle H."/>
            <person name="Henriquez P."/>
            <person name="Grothusen H."/>
            <person name="Navas E."/>
            <person name="Sandoval A."/>
            <person name="Bustamante F."/>
            <person name="Bustos P."/>
            <person name="Mancilla M."/>
        </authorList>
    </citation>
    <scope>NUCLEOTIDE SEQUENCE [LARGE SCALE GENOMIC DNA]</scope>
    <source>
        <strain evidence="3">B1-32597</strain>
    </source>
</reference>
<protein>
    <submittedName>
        <fullName evidence="2">Peptidoglycan-binding protein, CsiV</fullName>
    </submittedName>
</protein>
<feature type="region of interest" description="Disordered" evidence="1">
    <location>
        <begin position="225"/>
        <end position="244"/>
    </location>
</feature>
<evidence type="ECO:0000313" key="3">
    <source>
        <dbReference type="Proteomes" id="UP000029558"/>
    </source>
</evidence>
<sequence length="244" mass="28415">MSNQRKQQKRPSFVFFLLPMILLSIFHPIPIFAQKQKQEDHWYKIELLVFEHKGKLDEQGQHVVPLTPPKNAIHLNSYLDNSLDTASPYWSSLPADDAFKENTQHIAKRPGQYHILFQSAWRQSDAQKRPFSIETGENLTPIAIAKKEIIVLKGPLWQLEGSLRIKKKRTFNIHIHFAFRLLNTKDQLVEYDINEYRSLKFNQIHYFDNPAFGLLMRISRADPPAKNISTTNSPTQQPENTLNS</sequence>
<dbReference type="RefSeq" id="WP_017375870.1">
    <property type="nucleotide sequence ID" value="NZ_CP012508.1"/>
</dbReference>
<feature type="compositionally biased region" description="Polar residues" evidence="1">
    <location>
        <begin position="227"/>
        <end position="244"/>
    </location>
</feature>
<dbReference type="Pfam" id="PF10972">
    <property type="entry name" value="CsiV"/>
    <property type="match status" value="1"/>
</dbReference>
<dbReference type="InterPro" id="IPR021241">
    <property type="entry name" value="CsiV"/>
</dbReference>
<dbReference type="EMBL" id="CP012508">
    <property type="protein sequence ID" value="ALB23023.1"/>
    <property type="molecule type" value="Genomic_DNA"/>
</dbReference>
<organism evidence="2 3">
    <name type="scientific">Piscirickettsia salmonis</name>
    <dbReference type="NCBI Taxonomy" id="1238"/>
    <lineage>
        <taxon>Bacteria</taxon>
        <taxon>Pseudomonadati</taxon>
        <taxon>Pseudomonadota</taxon>
        <taxon>Gammaproteobacteria</taxon>
        <taxon>Thiotrichales</taxon>
        <taxon>Piscirickettsiaceae</taxon>
        <taxon>Piscirickettsia</taxon>
    </lineage>
</organism>
<name>A0A1L6TCE7_PISSA</name>
<evidence type="ECO:0000256" key="1">
    <source>
        <dbReference type="SAM" id="MobiDB-lite"/>
    </source>
</evidence>
<gene>
    <name evidence="2" type="primary">csiV</name>
    <name evidence="2" type="ORF">KU39_1843</name>
</gene>
<accession>A0A1L6TCE7</accession>
<evidence type="ECO:0000313" key="2">
    <source>
        <dbReference type="EMBL" id="ALB23023.1"/>
    </source>
</evidence>
<dbReference type="Proteomes" id="UP000029558">
    <property type="component" value="Chromosome"/>
</dbReference>